<dbReference type="Pfam" id="PF02902">
    <property type="entry name" value="Peptidase_C48"/>
    <property type="match status" value="1"/>
</dbReference>
<sequence>MFGVRCTFWSLGDSLKPGGLVKSFVVSAFCFSLFHKPNGHPDISKRHYFFSNIADNLLKDYNEADQQILSRAFTKSSKARPLHHSNMLFFPTCFQDHWFVFIVDIKDRKYVILDSFNKQNDEFQEIVRDRLRSSFEHHWDKYMQVNMCFDEYEFVYPVVPEQPLDNKSALHCLFTQKDISNIRIKIANNLVFQPKNSGMKHRVTHYKKDL</sequence>
<dbReference type="Gene3D" id="3.40.395.10">
    <property type="entry name" value="Adenoviral Proteinase, Chain A"/>
    <property type="match status" value="1"/>
</dbReference>
<evidence type="ECO:0000256" key="1">
    <source>
        <dbReference type="ARBA" id="ARBA00005234"/>
    </source>
</evidence>
<protein>
    <recommendedName>
        <fullName evidence="4">Ubiquitin-like protease family profile domain-containing protein</fullName>
    </recommendedName>
</protein>
<name>A0A8T0R2V5_PANVG</name>
<evidence type="ECO:0000256" key="2">
    <source>
        <dbReference type="ARBA" id="ARBA00022670"/>
    </source>
</evidence>
<dbReference type="AlphaFoldDB" id="A0A8T0R2V5"/>
<organism evidence="5 6">
    <name type="scientific">Panicum virgatum</name>
    <name type="common">Blackwell switchgrass</name>
    <dbReference type="NCBI Taxonomy" id="38727"/>
    <lineage>
        <taxon>Eukaryota</taxon>
        <taxon>Viridiplantae</taxon>
        <taxon>Streptophyta</taxon>
        <taxon>Embryophyta</taxon>
        <taxon>Tracheophyta</taxon>
        <taxon>Spermatophyta</taxon>
        <taxon>Magnoliopsida</taxon>
        <taxon>Liliopsida</taxon>
        <taxon>Poales</taxon>
        <taxon>Poaceae</taxon>
        <taxon>PACMAD clade</taxon>
        <taxon>Panicoideae</taxon>
        <taxon>Panicodae</taxon>
        <taxon>Paniceae</taxon>
        <taxon>Panicinae</taxon>
        <taxon>Panicum</taxon>
        <taxon>Panicum sect. Hiantes</taxon>
    </lineage>
</organism>
<dbReference type="SUPFAM" id="SSF54001">
    <property type="entry name" value="Cysteine proteinases"/>
    <property type="match status" value="1"/>
</dbReference>
<dbReference type="GO" id="GO:0006508">
    <property type="term" value="P:proteolysis"/>
    <property type="evidence" value="ECO:0007669"/>
    <property type="project" value="UniProtKB-KW"/>
</dbReference>
<dbReference type="EMBL" id="CM029048">
    <property type="protein sequence ID" value="KAG2579580.1"/>
    <property type="molecule type" value="Genomic_DNA"/>
</dbReference>
<evidence type="ECO:0000313" key="5">
    <source>
        <dbReference type="EMBL" id="KAG2579580.1"/>
    </source>
</evidence>
<accession>A0A8T0R2V5</accession>
<keyword evidence="3" id="KW-0378">Hydrolase</keyword>
<evidence type="ECO:0000256" key="3">
    <source>
        <dbReference type="ARBA" id="ARBA00022801"/>
    </source>
</evidence>
<keyword evidence="6" id="KW-1185">Reference proteome</keyword>
<comment type="similarity">
    <text evidence="1">Belongs to the peptidase C48 family.</text>
</comment>
<feature type="domain" description="Ubiquitin-like protease family profile" evidence="4">
    <location>
        <begin position="70"/>
        <end position="151"/>
    </location>
</feature>
<proteinExistence type="inferred from homology"/>
<evidence type="ECO:0000313" key="6">
    <source>
        <dbReference type="Proteomes" id="UP000823388"/>
    </source>
</evidence>
<comment type="caution">
    <text evidence="5">The sequence shown here is derived from an EMBL/GenBank/DDBJ whole genome shotgun (WGS) entry which is preliminary data.</text>
</comment>
<gene>
    <name evidence="5" type="ORF">PVAP13_6NG262800</name>
</gene>
<dbReference type="InterPro" id="IPR003653">
    <property type="entry name" value="Peptidase_C48_C"/>
</dbReference>
<dbReference type="GO" id="GO:0008234">
    <property type="term" value="F:cysteine-type peptidase activity"/>
    <property type="evidence" value="ECO:0007669"/>
    <property type="project" value="InterPro"/>
</dbReference>
<reference evidence="5" key="1">
    <citation type="submission" date="2020-05" db="EMBL/GenBank/DDBJ databases">
        <title>WGS assembly of Panicum virgatum.</title>
        <authorList>
            <person name="Lovell J.T."/>
            <person name="Jenkins J."/>
            <person name="Shu S."/>
            <person name="Juenger T.E."/>
            <person name="Schmutz J."/>
        </authorList>
    </citation>
    <scope>NUCLEOTIDE SEQUENCE</scope>
    <source>
        <strain evidence="5">AP13</strain>
    </source>
</reference>
<dbReference type="InterPro" id="IPR038765">
    <property type="entry name" value="Papain-like_cys_pep_sf"/>
</dbReference>
<evidence type="ECO:0000259" key="4">
    <source>
        <dbReference type="Pfam" id="PF02902"/>
    </source>
</evidence>
<dbReference type="Proteomes" id="UP000823388">
    <property type="component" value="Chromosome 6N"/>
</dbReference>
<keyword evidence="2" id="KW-0645">Protease</keyword>